<comment type="similarity">
    <text evidence="1">Belongs to the paxM FAD-dependent monooxygenase family.</text>
</comment>
<evidence type="ECO:0000259" key="5">
    <source>
        <dbReference type="Pfam" id="PF01494"/>
    </source>
</evidence>
<sequence length="434" mass="48246">MAKIDYVVLERANEFPPLGSGMSLSSQAMRVFDQLGLLEDLCKIGIPTEGFKYFNRKNELVGTLNAGYYYEERHGYQGILVPRPALMNFLVSLIPKDKLLWGKRVLTTMQNAQGVLCRLTDQTTIHGSILVGADGAYSAVRQSLYKNMAMKNKPASKSDTAPLRFDQFGVLGITEPIEDLPEETEGGKGGWMLTLLPEKETDCLVYVIRLPEGRLGWRIGGKVLSSNMNDHENFRRSEWGVEDIEDLKKEWGDSPAPLVGNVGVLFEKTKHISRIMLEEKVFDTWFEGRTVLIGDACHKMLPAAGQGTNQTIMDAVCIANLIQELSADSADDIKIAFDRYYTIRASNAKQIAQNSARFGSLLTSVGMLADIKRYLFFNMPTSLHFKGTDAILACKPILNYIPNIPMKGVMPDETPPMTVHVGQQDGSNKDTVTH</sequence>
<evidence type="ECO:0000256" key="3">
    <source>
        <dbReference type="ARBA" id="ARBA00022827"/>
    </source>
</evidence>
<dbReference type="SUPFAM" id="SSF51905">
    <property type="entry name" value="FAD/NAD(P)-binding domain"/>
    <property type="match status" value="1"/>
</dbReference>
<evidence type="ECO:0000256" key="2">
    <source>
        <dbReference type="ARBA" id="ARBA00022630"/>
    </source>
</evidence>
<reference evidence="6" key="1">
    <citation type="journal article" date="2020" name="Fungal Divers.">
        <title>Resolving the Mortierellaceae phylogeny through synthesis of multi-gene phylogenetics and phylogenomics.</title>
        <authorList>
            <person name="Vandepol N."/>
            <person name="Liber J."/>
            <person name="Desiro A."/>
            <person name="Na H."/>
            <person name="Kennedy M."/>
            <person name="Barry K."/>
            <person name="Grigoriev I.V."/>
            <person name="Miller A.N."/>
            <person name="O'Donnell K."/>
            <person name="Stajich J.E."/>
            <person name="Bonito G."/>
        </authorList>
    </citation>
    <scope>NUCLEOTIDE SEQUENCE</scope>
    <source>
        <strain evidence="6">BC1065</strain>
    </source>
</reference>
<dbReference type="InterPro" id="IPR036188">
    <property type="entry name" value="FAD/NAD-bd_sf"/>
</dbReference>
<feature type="domain" description="FAD-binding" evidence="5">
    <location>
        <begin position="4"/>
        <end position="151"/>
    </location>
</feature>
<keyword evidence="4" id="KW-0560">Oxidoreductase</keyword>
<keyword evidence="7" id="KW-1185">Reference proteome</keyword>
<dbReference type="GO" id="GO:0071949">
    <property type="term" value="F:FAD binding"/>
    <property type="evidence" value="ECO:0007669"/>
    <property type="project" value="InterPro"/>
</dbReference>
<dbReference type="OrthoDB" id="5428495at2759"/>
<dbReference type="PRINTS" id="PR00420">
    <property type="entry name" value="RNGMNOXGNASE"/>
</dbReference>
<accession>A0A9P6PVR4</accession>
<dbReference type="PANTHER" id="PTHR47356">
    <property type="entry name" value="FAD-DEPENDENT MONOOXYGENASE ASQG-RELATED"/>
    <property type="match status" value="1"/>
</dbReference>
<gene>
    <name evidence="6" type="ORF">DFQ27_006470</name>
</gene>
<dbReference type="Proteomes" id="UP000807716">
    <property type="component" value="Unassembled WGS sequence"/>
</dbReference>
<dbReference type="InterPro" id="IPR050562">
    <property type="entry name" value="FAD_mOase_fung"/>
</dbReference>
<dbReference type="InterPro" id="IPR002938">
    <property type="entry name" value="FAD-bd"/>
</dbReference>
<keyword evidence="3" id="KW-0274">FAD</keyword>
<keyword evidence="2" id="KW-0285">Flavoprotein</keyword>
<dbReference type="Pfam" id="PF01494">
    <property type="entry name" value="FAD_binding_3"/>
    <property type="match status" value="2"/>
</dbReference>
<name>A0A9P6PVR4_9FUNG</name>
<evidence type="ECO:0000256" key="1">
    <source>
        <dbReference type="ARBA" id="ARBA00007992"/>
    </source>
</evidence>
<comment type="caution">
    <text evidence="6">The sequence shown here is derived from an EMBL/GenBank/DDBJ whole genome shotgun (WGS) entry which is preliminary data.</text>
</comment>
<dbReference type="AlphaFoldDB" id="A0A9P6PVR4"/>
<dbReference type="Gene3D" id="3.50.50.60">
    <property type="entry name" value="FAD/NAD(P)-binding domain"/>
    <property type="match status" value="1"/>
</dbReference>
<proteinExistence type="inferred from homology"/>
<dbReference type="EMBL" id="JAAAJB010000480">
    <property type="protein sequence ID" value="KAG0255076.1"/>
    <property type="molecule type" value="Genomic_DNA"/>
</dbReference>
<organism evidence="6 7">
    <name type="scientific">Actinomortierella ambigua</name>
    <dbReference type="NCBI Taxonomy" id="1343610"/>
    <lineage>
        <taxon>Eukaryota</taxon>
        <taxon>Fungi</taxon>
        <taxon>Fungi incertae sedis</taxon>
        <taxon>Mucoromycota</taxon>
        <taxon>Mortierellomycotina</taxon>
        <taxon>Mortierellomycetes</taxon>
        <taxon>Mortierellales</taxon>
        <taxon>Mortierellaceae</taxon>
        <taxon>Actinomortierella</taxon>
    </lineage>
</organism>
<protein>
    <recommendedName>
        <fullName evidence="5">FAD-binding domain-containing protein</fullName>
    </recommendedName>
</protein>
<evidence type="ECO:0000256" key="4">
    <source>
        <dbReference type="ARBA" id="ARBA00023002"/>
    </source>
</evidence>
<evidence type="ECO:0000313" key="7">
    <source>
        <dbReference type="Proteomes" id="UP000807716"/>
    </source>
</evidence>
<dbReference type="GO" id="GO:0004497">
    <property type="term" value="F:monooxygenase activity"/>
    <property type="evidence" value="ECO:0007669"/>
    <property type="project" value="InterPro"/>
</dbReference>
<feature type="domain" description="FAD-binding" evidence="5">
    <location>
        <begin position="268"/>
        <end position="355"/>
    </location>
</feature>
<evidence type="ECO:0000313" key="6">
    <source>
        <dbReference type="EMBL" id="KAG0255076.1"/>
    </source>
</evidence>
<dbReference type="PANTHER" id="PTHR47356:SF2">
    <property type="entry name" value="FAD-BINDING DOMAIN-CONTAINING PROTEIN-RELATED"/>
    <property type="match status" value="1"/>
</dbReference>